<keyword evidence="5" id="KW-1185">Reference proteome</keyword>
<accession>A0A2G5HNI9</accession>
<evidence type="ECO:0000313" key="3">
    <source>
        <dbReference type="EMBL" id="WPB05499.1"/>
    </source>
</evidence>
<dbReference type="Proteomes" id="UP000230605">
    <property type="component" value="Chromosome 6"/>
</dbReference>
<dbReference type="EMBL" id="LKMD01000104">
    <property type="protein sequence ID" value="PIA94126.1"/>
    <property type="molecule type" value="Genomic_DNA"/>
</dbReference>
<organism evidence="2 4">
    <name type="scientific">Cercospora beticola</name>
    <name type="common">Sugarbeet leaf spot fungus</name>
    <dbReference type="NCBI Taxonomy" id="122368"/>
    <lineage>
        <taxon>Eukaryota</taxon>
        <taxon>Fungi</taxon>
        <taxon>Dikarya</taxon>
        <taxon>Ascomycota</taxon>
        <taxon>Pezizomycotina</taxon>
        <taxon>Dothideomycetes</taxon>
        <taxon>Dothideomycetidae</taxon>
        <taxon>Mycosphaerellales</taxon>
        <taxon>Mycosphaerellaceae</taxon>
        <taxon>Cercospora</taxon>
    </lineage>
</organism>
<reference evidence="2 4" key="1">
    <citation type="submission" date="2015-10" db="EMBL/GenBank/DDBJ databases">
        <title>The cercosporin biosynthetic gene cluster was horizontally transferred to several fungal lineages and shown to be expanded in Cercospora beticola based on microsynteny with recipient genomes.</title>
        <authorList>
            <person name="De Jonge R."/>
            <person name="Ebert M.K."/>
            <person name="Suttle J.C."/>
            <person name="Jurick Ii W.M."/>
            <person name="Secor G.A."/>
            <person name="Thomma B.P."/>
            <person name="Van De Peer Y."/>
            <person name="Bolton M.D."/>
        </authorList>
    </citation>
    <scope>NUCLEOTIDE SEQUENCE [LARGE SCALE GENOMIC DNA]</scope>
    <source>
        <strain evidence="2 4">09-40</strain>
    </source>
</reference>
<dbReference type="Proteomes" id="UP001302367">
    <property type="component" value="Chromosome 6"/>
</dbReference>
<sequence length="484" mass="52621">MTQSSRIPHIHHAKLGGLHHKLVLESPRRIHYGNDFPVSGNVLLKHLPLLRGINSPLNAELFGPLQVDIVLKGEARIHHEAESRGEIFRLCKEVVTIHDGPFRAPADAEEVLHFSIKFPALAAPVTNTAVAAVQDGDGIWNFRERVSSVETGPLPPTLEVLHNSHSWGTFGSTNLHTVTKPAIKVQYTVEARVRMPGIDVEIVNADAASGGAPVFYDQPRVPTAIAQRDQTLTSDASQRFTVQNDSLRPAYEQPHGLRSKTKAFLKPVDPPKFVFDANFIGIPLHAYIGQPLSFAITIEPDETSTTRTNPDVFLDKCTISLIAHTTGIQPAPLKIVKTKEATFSSARPFSREDGMTKAIDIGVLSWVSTTFTFRNISRTYKLRIASQFTVGSQQLSTSRDVPLTIHPPLELDVSRPIDMEDDPDALPSYQEASRSNNAGDFAEDAAEGSAQVPSYEQAVSGHDHGGHHAGSDHGHGGFAGGFGG</sequence>
<dbReference type="AlphaFoldDB" id="A0A2G5HNI9"/>
<dbReference type="OrthoDB" id="2333384at2759"/>
<evidence type="ECO:0008006" key="6">
    <source>
        <dbReference type="Google" id="ProtNLM"/>
    </source>
</evidence>
<evidence type="ECO:0000313" key="4">
    <source>
        <dbReference type="Proteomes" id="UP000230605"/>
    </source>
</evidence>
<evidence type="ECO:0000313" key="2">
    <source>
        <dbReference type="EMBL" id="PIA94126.1"/>
    </source>
</evidence>
<dbReference type="EMBL" id="CP134189">
    <property type="protein sequence ID" value="WPB05499.1"/>
    <property type="molecule type" value="Genomic_DNA"/>
</dbReference>
<reference evidence="3 5" key="2">
    <citation type="submission" date="2023-09" db="EMBL/GenBank/DDBJ databases">
        <title>Complete-Gapless Cercospora beticola genome.</title>
        <authorList>
            <person name="Wyatt N.A."/>
            <person name="Spanner R.E."/>
            <person name="Bolton M.D."/>
        </authorList>
    </citation>
    <scope>NUCLEOTIDE SEQUENCE [LARGE SCALE GENOMIC DNA]</scope>
    <source>
        <strain evidence="3">Cb09-40</strain>
    </source>
</reference>
<evidence type="ECO:0000256" key="1">
    <source>
        <dbReference type="SAM" id="MobiDB-lite"/>
    </source>
</evidence>
<protein>
    <recommendedName>
        <fullName evidence="6">Arrestin-like N-terminal domain-containing protein</fullName>
    </recommendedName>
</protein>
<name>A0A2G5HNI9_CERBT</name>
<evidence type="ECO:0000313" key="5">
    <source>
        <dbReference type="Proteomes" id="UP001302367"/>
    </source>
</evidence>
<feature type="region of interest" description="Disordered" evidence="1">
    <location>
        <begin position="414"/>
        <end position="484"/>
    </location>
</feature>
<gene>
    <name evidence="2" type="ORF">CB0940_08905</name>
    <name evidence="3" type="ORF">RHO25_010151</name>
</gene>
<proteinExistence type="predicted"/>
<feature type="compositionally biased region" description="Basic and acidic residues" evidence="1">
    <location>
        <begin position="461"/>
        <end position="475"/>
    </location>
</feature>